<dbReference type="InterPro" id="IPR045006">
    <property type="entry name" value="CHLI-like"/>
</dbReference>
<dbReference type="InterPro" id="IPR027417">
    <property type="entry name" value="P-loop_NTPase"/>
</dbReference>
<protein>
    <recommendedName>
        <fullName evidence="2">AAA+ ATPase domain-containing protein</fullName>
    </recommendedName>
</protein>
<feature type="domain" description="AAA+ ATPase" evidence="2">
    <location>
        <begin position="209"/>
        <end position="393"/>
    </location>
</feature>
<dbReference type="SUPFAM" id="SSF54211">
    <property type="entry name" value="Ribosomal protein S5 domain 2-like"/>
    <property type="match status" value="1"/>
</dbReference>
<dbReference type="PANTHER" id="PTHR32039:SF7">
    <property type="entry name" value="COMPETENCE PROTEIN COMM"/>
    <property type="match status" value="1"/>
</dbReference>
<dbReference type="Pfam" id="PF01078">
    <property type="entry name" value="Mg_chelatase"/>
    <property type="match status" value="1"/>
</dbReference>
<dbReference type="SMART" id="SM00382">
    <property type="entry name" value="AAA"/>
    <property type="match status" value="1"/>
</dbReference>
<evidence type="ECO:0000256" key="1">
    <source>
        <dbReference type="ARBA" id="ARBA00006354"/>
    </source>
</evidence>
<dbReference type="Pfam" id="PF13335">
    <property type="entry name" value="Mg_chelatase_C"/>
    <property type="match status" value="1"/>
</dbReference>
<reference evidence="3" key="2">
    <citation type="submission" date="2020-09" db="EMBL/GenBank/DDBJ databases">
        <authorList>
            <person name="Sun Q."/>
            <person name="Zhou Y."/>
        </authorList>
    </citation>
    <scope>NUCLEOTIDE SEQUENCE</scope>
    <source>
        <strain evidence="3">CGMCC 1.15478</strain>
    </source>
</reference>
<dbReference type="Gene3D" id="3.40.50.300">
    <property type="entry name" value="P-loop containing nucleotide triphosphate hydrolases"/>
    <property type="match status" value="1"/>
</dbReference>
<comment type="caution">
    <text evidence="3">The sequence shown here is derived from an EMBL/GenBank/DDBJ whole genome shotgun (WGS) entry which is preliminary data.</text>
</comment>
<dbReference type="PRINTS" id="PR00830">
    <property type="entry name" value="ENDOLAPTASE"/>
</dbReference>
<dbReference type="InterPro" id="IPR020568">
    <property type="entry name" value="Ribosomal_Su5_D2-typ_SF"/>
</dbReference>
<sequence>MALGRAYSIAITGLAASVVEIEADVGRGLPGMHLVGLPDATLNEARDRVRAATVNSGFAWPLGRTTVALSPADLPKIGSHYDLGLACAILNASGTISTNLKDVALLGELALDGRLRPVRGILSAVVAARSSSFTQVIVPAANLAEAALIPDITVHGAHSLTQVVGALENGEPLLAPKPIPSSQPPRYPDLGDVVGQEDARFAVEVAAAGAHPILLTGAPGVGKTMLAHRLPGLLPPLTTEEALEVTAIHSLLGELPKNTPLISHPPFVAPHHTATAVSLIGGGAGFAMPGAVSRAHRGVLFLDECGELKPQVLDMLRTPLEEGEVRISRKRGVARYPARFLLALATNPCGCAATNEAACICTSTMRRRYQSRLSGPLLDRIDLAVRMWPTSAPVHRNSPRSTESTQVVRSRVIQARRRAQQRWQKCGFTTNSEVPGPQLRSFHALGHSDWRPINDAVRKGLLSARGADRAMRVAWTIADLADEDVPTCEHIERALSFRVPTALTRLLS</sequence>
<dbReference type="Gene3D" id="3.30.230.10">
    <property type="match status" value="1"/>
</dbReference>
<dbReference type="CDD" id="cd00009">
    <property type="entry name" value="AAA"/>
    <property type="match status" value="1"/>
</dbReference>
<dbReference type="GO" id="GO:0005524">
    <property type="term" value="F:ATP binding"/>
    <property type="evidence" value="ECO:0007669"/>
    <property type="project" value="InterPro"/>
</dbReference>
<dbReference type="Proteomes" id="UP000641514">
    <property type="component" value="Unassembled WGS sequence"/>
</dbReference>
<organism evidence="3 4">
    <name type="scientific">Hoyosella rhizosphaerae</name>
    <dbReference type="NCBI Taxonomy" id="1755582"/>
    <lineage>
        <taxon>Bacteria</taxon>
        <taxon>Bacillati</taxon>
        <taxon>Actinomycetota</taxon>
        <taxon>Actinomycetes</taxon>
        <taxon>Mycobacteriales</taxon>
        <taxon>Hoyosellaceae</taxon>
        <taxon>Hoyosella</taxon>
    </lineage>
</organism>
<keyword evidence="4" id="KW-1185">Reference proteome</keyword>
<dbReference type="InterPro" id="IPR003593">
    <property type="entry name" value="AAA+_ATPase"/>
</dbReference>
<dbReference type="EMBL" id="BMJH01000001">
    <property type="protein sequence ID" value="GGC60898.1"/>
    <property type="molecule type" value="Genomic_DNA"/>
</dbReference>
<reference evidence="3" key="1">
    <citation type="journal article" date="2014" name="Int. J. Syst. Evol. Microbiol.">
        <title>Complete genome sequence of Corynebacterium casei LMG S-19264T (=DSM 44701T), isolated from a smear-ripened cheese.</title>
        <authorList>
            <consortium name="US DOE Joint Genome Institute (JGI-PGF)"/>
            <person name="Walter F."/>
            <person name="Albersmeier A."/>
            <person name="Kalinowski J."/>
            <person name="Ruckert C."/>
        </authorList>
    </citation>
    <scope>NUCLEOTIDE SEQUENCE</scope>
    <source>
        <strain evidence="3">CGMCC 1.15478</strain>
    </source>
</reference>
<accession>A0A916XBC1</accession>
<proteinExistence type="inferred from homology"/>
<name>A0A916XBC1_9ACTN</name>
<dbReference type="NCBIfam" id="TIGR00368">
    <property type="entry name" value="YifB family Mg chelatase-like AAA ATPase"/>
    <property type="match status" value="1"/>
</dbReference>
<dbReference type="PANTHER" id="PTHR32039">
    <property type="entry name" value="MAGNESIUM-CHELATASE SUBUNIT CHLI"/>
    <property type="match status" value="1"/>
</dbReference>
<dbReference type="AlphaFoldDB" id="A0A916XBC1"/>
<dbReference type="InterPro" id="IPR014721">
    <property type="entry name" value="Ribsml_uS5_D2-typ_fold_subgr"/>
</dbReference>
<dbReference type="Pfam" id="PF13541">
    <property type="entry name" value="ChlI"/>
    <property type="match status" value="1"/>
</dbReference>
<dbReference type="SUPFAM" id="SSF52540">
    <property type="entry name" value="P-loop containing nucleoside triphosphate hydrolases"/>
    <property type="match status" value="1"/>
</dbReference>
<gene>
    <name evidence="3" type="ORF">GCM10011410_11720</name>
</gene>
<dbReference type="InterPro" id="IPR004482">
    <property type="entry name" value="Mg_chelat-rel"/>
</dbReference>
<evidence type="ECO:0000313" key="3">
    <source>
        <dbReference type="EMBL" id="GGC60898.1"/>
    </source>
</evidence>
<evidence type="ECO:0000313" key="4">
    <source>
        <dbReference type="Proteomes" id="UP000641514"/>
    </source>
</evidence>
<comment type="similarity">
    <text evidence="1">Belongs to the Mg-chelatase subunits D/I family. ComM subfamily.</text>
</comment>
<dbReference type="InterPro" id="IPR025158">
    <property type="entry name" value="Mg_chelat-rel_C"/>
</dbReference>
<dbReference type="RefSeq" id="WP_188671486.1">
    <property type="nucleotide sequence ID" value="NZ_BMJH01000001.1"/>
</dbReference>
<evidence type="ECO:0000259" key="2">
    <source>
        <dbReference type="SMART" id="SM00382"/>
    </source>
</evidence>
<dbReference type="InterPro" id="IPR000523">
    <property type="entry name" value="Mg_chelatse_chII-like_cat_dom"/>
</dbReference>